<gene>
    <name evidence="1" type="ORF">H1P_3060004</name>
</gene>
<evidence type="ECO:0000313" key="2">
    <source>
        <dbReference type="Proteomes" id="UP000320055"/>
    </source>
</evidence>
<accession>A0A563VUY1</accession>
<dbReference type="InterPro" id="IPR029063">
    <property type="entry name" value="SAM-dependent_MTases_sf"/>
</dbReference>
<reference evidence="1 2" key="1">
    <citation type="submission" date="2019-01" db="EMBL/GenBank/DDBJ databases">
        <authorList>
            <person name="Brito A."/>
        </authorList>
    </citation>
    <scope>NUCLEOTIDE SEQUENCE [LARGE SCALE GENOMIC DNA]</scope>
    <source>
        <strain evidence="1">1</strain>
    </source>
</reference>
<dbReference type="PANTHER" id="PTHR20974">
    <property type="entry name" value="UPF0585 PROTEIN CG18661"/>
    <property type="match status" value="1"/>
</dbReference>
<dbReference type="SUPFAM" id="SSF53335">
    <property type="entry name" value="S-adenosyl-L-methionine-dependent methyltransferases"/>
    <property type="match status" value="1"/>
</dbReference>
<name>A0A563VUY1_9CYAN</name>
<dbReference type="Gene3D" id="3.40.50.150">
    <property type="entry name" value="Vaccinia Virus protein VP39"/>
    <property type="match status" value="1"/>
</dbReference>
<proteinExistence type="predicted"/>
<evidence type="ECO:0000313" key="1">
    <source>
        <dbReference type="EMBL" id="VEP15081.1"/>
    </source>
</evidence>
<dbReference type="AlphaFoldDB" id="A0A563VUY1"/>
<dbReference type="PANTHER" id="PTHR20974:SF0">
    <property type="entry name" value="UPF0585 PROTEIN CG18661"/>
    <property type="match status" value="1"/>
</dbReference>
<evidence type="ECO:0008006" key="3">
    <source>
        <dbReference type="Google" id="ProtNLM"/>
    </source>
</evidence>
<keyword evidence="2" id="KW-1185">Reference proteome</keyword>
<sequence>MDAKRYAPATQRNREPILEVLQKYLSPQGNILEIASGTGEHAVFFASRFPDCQWYPSDRDAELRASIIDWSKECPADNLHSPLEIDASTDNWSIETADITINAIVNINMIHISPYSACEGLMAGAGRILPTDGILYLYGPYKREGKHTSSSNEAFDKSLRDQNSQWGVRQLEDVIAVAEANNLALKQVIAMPANNLSVVFSKK</sequence>
<protein>
    <recommendedName>
        <fullName evidence="3">SAM-dependent methyltransferase</fullName>
    </recommendedName>
</protein>
<dbReference type="Proteomes" id="UP000320055">
    <property type="component" value="Unassembled WGS sequence"/>
</dbReference>
<organism evidence="1 2">
    <name type="scientific">Hyella patelloides LEGE 07179</name>
    <dbReference type="NCBI Taxonomy" id="945734"/>
    <lineage>
        <taxon>Bacteria</taxon>
        <taxon>Bacillati</taxon>
        <taxon>Cyanobacteriota</taxon>
        <taxon>Cyanophyceae</taxon>
        <taxon>Pleurocapsales</taxon>
        <taxon>Hyellaceae</taxon>
        <taxon>Hyella</taxon>
    </lineage>
</organism>
<dbReference type="Pfam" id="PF06080">
    <property type="entry name" value="DUF938"/>
    <property type="match status" value="1"/>
</dbReference>
<dbReference type="InterPro" id="IPR010342">
    <property type="entry name" value="DUF938"/>
</dbReference>
<dbReference type="OrthoDB" id="450870at2"/>
<dbReference type="EMBL" id="CAACVJ010000231">
    <property type="protein sequence ID" value="VEP15081.1"/>
    <property type="molecule type" value="Genomic_DNA"/>
</dbReference>